<evidence type="ECO:0000313" key="3">
    <source>
        <dbReference type="Proteomes" id="UP000202604"/>
    </source>
</evidence>
<proteinExistence type="predicted"/>
<sequence length="299" mass="32782">MFMTDSSSPDLERFGRIVKARREQLGLNQDDLPNGPSTTTLTKIENGTPPPPVRGTLRKLDLSLQWSEGSAAHVLAGGRPTPLPADDGYVGTDDRGEELFEVPGVRPFEMVTLRDGTEIPFPDELIEDAGIARAYLQRPPTDLDSGVRAILQGVVDRADLETLQARINRLTRSQLLELSEFVDELLTHHEEGATDDLTTEPTAQGRTSETPEGQKTRGRGSLPPRPRRDQIRSVGRRITTTRAIKRPNLTPPNQAVDVEPPAYPPGDLPLAADTGGPKGIETPPTDDEFSQDPDDHRQE</sequence>
<dbReference type="CDD" id="cd00093">
    <property type="entry name" value="HTH_XRE"/>
    <property type="match status" value="1"/>
</dbReference>
<dbReference type="Proteomes" id="UP000202604">
    <property type="component" value="Segment"/>
</dbReference>
<gene>
    <name evidence="2" type="primary">39</name>
    <name evidence="2" type="ORF">SEA_YEEZY_39</name>
</gene>
<keyword evidence="3" id="KW-1185">Reference proteome</keyword>
<name>A0A142K9K1_9CAUD</name>
<reference evidence="3" key="1">
    <citation type="submission" date="2016-03" db="EMBL/GenBank/DDBJ databases">
        <authorList>
            <person name="Ploux O."/>
        </authorList>
    </citation>
    <scope>NUCLEOTIDE SEQUENCE [LARGE SCALE GENOMIC DNA]</scope>
</reference>
<feature type="compositionally biased region" description="Polar residues" evidence="1">
    <location>
        <begin position="199"/>
        <end position="213"/>
    </location>
</feature>
<dbReference type="GeneID" id="29126502"/>
<evidence type="ECO:0000256" key="1">
    <source>
        <dbReference type="SAM" id="MobiDB-lite"/>
    </source>
</evidence>
<dbReference type="KEGG" id="vg:29126502"/>
<organism evidence="2 3">
    <name type="scientific">Gordonia phage Yeezy</name>
    <dbReference type="NCBI Taxonomy" id="1821565"/>
    <lineage>
        <taxon>Viruses</taxon>
        <taxon>Duplodnaviria</taxon>
        <taxon>Heunggongvirae</taxon>
        <taxon>Uroviricota</taxon>
        <taxon>Caudoviricetes</taxon>
        <taxon>Nymbaxtervirinae</taxon>
        <taxon>Baxterfoxvirus</taxon>
        <taxon>Baxterfoxvirus yeezy</taxon>
        <taxon>Baxtervirus yeezy</taxon>
    </lineage>
</organism>
<feature type="region of interest" description="Disordered" evidence="1">
    <location>
        <begin position="190"/>
        <end position="299"/>
    </location>
</feature>
<evidence type="ECO:0000313" key="2">
    <source>
        <dbReference type="EMBL" id="AMS02784.1"/>
    </source>
</evidence>
<dbReference type="InterPro" id="IPR001387">
    <property type="entry name" value="Cro/C1-type_HTH"/>
</dbReference>
<dbReference type="OrthoDB" id="5084at10239"/>
<dbReference type="EMBL" id="KU963249">
    <property type="protein sequence ID" value="AMS02784.1"/>
    <property type="molecule type" value="Genomic_DNA"/>
</dbReference>
<dbReference type="RefSeq" id="YP_009304368.1">
    <property type="nucleotide sequence ID" value="NC_031269.1"/>
</dbReference>
<feature type="region of interest" description="Disordered" evidence="1">
    <location>
        <begin position="24"/>
        <end position="53"/>
    </location>
</feature>
<accession>A0A142K9K1</accession>
<protein>
    <submittedName>
        <fullName evidence="2">Immunity repressor</fullName>
    </submittedName>
</protein>
<feature type="compositionally biased region" description="Polar residues" evidence="1">
    <location>
        <begin position="35"/>
        <end position="45"/>
    </location>
</feature>